<organism evidence="8 9">
    <name type="scientific">Cylindrotheca closterium</name>
    <dbReference type="NCBI Taxonomy" id="2856"/>
    <lineage>
        <taxon>Eukaryota</taxon>
        <taxon>Sar</taxon>
        <taxon>Stramenopiles</taxon>
        <taxon>Ochrophyta</taxon>
        <taxon>Bacillariophyta</taxon>
        <taxon>Bacillariophyceae</taxon>
        <taxon>Bacillariophycidae</taxon>
        <taxon>Bacillariales</taxon>
        <taxon>Bacillariaceae</taxon>
        <taxon>Cylindrotheca</taxon>
    </lineage>
</organism>
<keyword evidence="1" id="KW-0808">Transferase</keyword>
<name>A0AAD2FD66_9STRA</name>
<dbReference type="EMBL" id="CAKOGP040000066">
    <property type="protein sequence ID" value="CAJ1928916.1"/>
    <property type="molecule type" value="Genomic_DNA"/>
</dbReference>
<dbReference type="InterPro" id="IPR043502">
    <property type="entry name" value="DNA/RNA_pol_sf"/>
</dbReference>
<sequence length="1217" mass="139437">MIRYKGGTMMYDRVATLFGRIATILNGFNHENPPPTNLSDLAGVAFQAFTQEIKDVGAEHLETGAAGPLLMDYPSNLSRMHRLRERAEKEEKRIKQIVGIANSTGQIRPNRSYIPGQSAPPRPGGRVFVGFHQLKFHDWMFEEHGKTVIKQKAPVQRRTDMIEWNADEHLEELESQVQYRDCPSEWQPIFDAILKEYWDVFAKEGMQKHILGYEFNIDTGTIPPVCCKQPRYGPHESRVMTNLVEQLESKGLIEDDFGPWGAQVVLAAKPNQGHVHWSQYIFRLCVSYRKLNAVTRPFHFYILRCDDAVDTVGDAKFFITMDLDAGYWQIKMAASSKEKTAFFVPDGKKHFLVMPMGILSAHAFFVCVTIQFKKEWHELYKRDPKAALQKLLDIINKHRAAITLILGESAVKDIEAKVAIALLETDPNASVIVDDIMLFDTNILSLIAYFVATLEILQRYRVSVNLRNTRFLPARAEFVGRDLLPNGNTPAQSKYSTVEKLCPPASYSDIQMINGLFGCYSQWIPHLEEKIQRWRTMVMDKPKPGECTKEEEAEQVKAQWEPQDNKTLDELKQAIVTGPISKRPNPKRQFYLKTDWSSNAMGAVLPQADTTEEAEESMRKEIEGGKCEFDKSMSKLRLRPIAFISRICKGKERDCHSFVGEAVTGRWAMKKFRQWLIEKEFTWITDCSGLTKFFEGEYDITHTLQQWKLEILTFIFTIVHRPAKMLTECDLLSRYEGILSTWRNTEEAHTDNPIIAAAWKLREDEAPPWSRQHLLPTVKGDRITTRTELAQICDTARAKWIIGRSLDTIVDSFELLGGTIMLTASTSEEEYWQLQHDIPNIETFAKRLVNNTAQPPVEWLIVTNMEKYNSTTSEALRTIIRKATTQGATQCILMWTGKPPGKIIDEWEQYIKRETRDRTDLQTATRTARGSTAQADIDTEHTIILTAGRRVTEAWSRSLVDEDPYAQPGTIENAMDAPNESYTGYFNVARLGQNRVHTVNSQGHTQEHEIYDTTEISPSFHTTPMISAQGTIAIATNDAEVTSPVQTIRPWEALSLFGFTKEDSRKLLFEEKLSWRETKETMKSIAPQQVWQQVFTYSMCKNIQRQHLSDKTEHKFLTMYARPKHAKKHLTAIVSRSINPFTTLPIPTGEDWREKCNGDPDISHIIKAIRNNKKVDRSKLTNPTYASELNRDKLEIENGILLYQLKEPKSAPMRQLR</sequence>
<protein>
    <recommendedName>
        <fullName evidence="7">Reverse transcriptase domain-containing protein</fullName>
    </recommendedName>
</protein>
<evidence type="ECO:0000313" key="8">
    <source>
        <dbReference type="EMBL" id="CAJ1928916.1"/>
    </source>
</evidence>
<evidence type="ECO:0000256" key="3">
    <source>
        <dbReference type="ARBA" id="ARBA00022722"/>
    </source>
</evidence>
<evidence type="ECO:0000256" key="2">
    <source>
        <dbReference type="ARBA" id="ARBA00022695"/>
    </source>
</evidence>
<dbReference type="CDD" id="cd01647">
    <property type="entry name" value="RT_LTR"/>
    <property type="match status" value="1"/>
</dbReference>
<dbReference type="InterPro" id="IPR041373">
    <property type="entry name" value="RT_RNaseH"/>
</dbReference>
<evidence type="ECO:0000256" key="5">
    <source>
        <dbReference type="ARBA" id="ARBA00022801"/>
    </source>
</evidence>
<dbReference type="InterPro" id="IPR000477">
    <property type="entry name" value="RT_dom"/>
</dbReference>
<gene>
    <name evidence="8" type="ORF">CYCCA115_LOCUS1570</name>
</gene>
<dbReference type="Proteomes" id="UP001295423">
    <property type="component" value="Unassembled WGS sequence"/>
</dbReference>
<evidence type="ECO:0000256" key="1">
    <source>
        <dbReference type="ARBA" id="ARBA00022679"/>
    </source>
</evidence>
<accession>A0AAD2FD66</accession>
<evidence type="ECO:0000259" key="7">
    <source>
        <dbReference type="PROSITE" id="PS50878"/>
    </source>
</evidence>
<dbReference type="InterPro" id="IPR050951">
    <property type="entry name" value="Retrovirus_Pol_polyprotein"/>
</dbReference>
<keyword evidence="5" id="KW-0378">Hydrolase</keyword>
<feature type="domain" description="Reverse transcriptase" evidence="7">
    <location>
        <begin position="248"/>
        <end position="483"/>
    </location>
</feature>
<reference evidence="8" key="1">
    <citation type="submission" date="2023-08" db="EMBL/GenBank/DDBJ databases">
        <authorList>
            <person name="Audoor S."/>
            <person name="Bilcke G."/>
        </authorList>
    </citation>
    <scope>NUCLEOTIDE SEQUENCE</scope>
</reference>
<dbReference type="Pfam" id="PF17917">
    <property type="entry name" value="RT_RNaseH"/>
    <property type="match status" value="1"/>
</dbReference>
<keyword evidence="3" id="KW-0540">Nuclease</keyword>
<dbReference type="Pfam" id="PF00078">
    <property type="entry name" value="RVT_1"/>
    <property type="match status" value="1"/>
</dbReference>
<evidence type="ECO:0000256" key="4">
    <source>
        <dbReference type="ARBA" id="ARBA00022759"/>
    </source>
</evidence>
<keyword evidence="2" id="KW-0548">Nucleotidyltransferase</keyword>
<dbReference type="GO" id="GO:0003964">
    <property type="term" value="F:RNA-directed DNA polymerase activity"/>
    <property type="evidence" value="ECO:0007669"/>
    <property type="project" value="UniProtKB-KW"/>
</dbReference>
<proteinExistence type="predicted"/>
<dbReference type="GO" id="GO:0004519">
    <property type="term" value="F:endonuclease activity"/>
    <property type="evidence" value="ECO:0007669"/>
    <property type="project" value="UniProtKB-KW"/>
</dbReference>
<dbReference type="Gene3D" id="3.30.70.270">
    <property type="match status" value="2"/>
</dbReference>
<dbReference type="PROSITE" id="PS50878">
    <property type="entry name" value="RT_POL"/>
    <property type="match status" value="1"/>
</dbReference>
<dbReference type="Gene3D" id="3.10.10.10">
    <property type="entry name" value="HIV Type 1 Reverse Transcriptase, subunit A, domain 1"/>
    <property type="match status" value="1"/>
</dbReference>
<comment type="caution">
    <text evidence="8">The sequence shown here is derived from an EMBL/GenBank/DDBJ whole genome shotgun (WGS) entry which is preliminary data.</text>
</comment>
<dbReference type="PANTHER" id="PTHR37984:SF5">
    <property type="entry name" value="PROTEIN NYNRIN-LIKE"/>
    <property type="match status" value="1"/>
</dbReference>
<dbReference type="AlphaFoldDB" id="A0AAD2FD66"/>
<dbReference type="PANTHER" id="PTHR37984">
    <property type="entry name" value="PROTEIN CBG26694"/>
    <property type="match status" value="1"/>
</dbReference>
<keyword evidence="9" id="KW-1185">Reference proteome</keyword>
<keyword evidence="4" id="KW-0255">Endonuclease</keyword>
<evidence type="ECO:0000313" key="9">
    <source>
        <dbReference type="Proteomes" id="UP001295423"/>
    </source>
</evidence>
<keyword evidence="6" id="KW-0695">RNA-directed DNA polymerase</keyword>
<dbReference type="GO" id="GO:0016787">
    <property type="term" value="F:hydrolase activity"/>
    <property type="evidence" value="ECO:0007669"/>
    <property type="project" value="UniProtKB-KW"/>
</dbReference>
<dbReference type="SUPFAM" id="SSF56672">
    <property type="entry name" value="DNA/RNA polymerases"/>
    <property type="match status" value="1"/>
</dbReference>
<dbReference type="InterPro" id="IPR043128">
    <property type="entry name" value="Rev_trsase/Diguanyl_cyclase"/>
</dbReference>
<evidence type="ECO:0000256" key="6">
    <source>
        <dbReference type="ARBA" id="ARBA00022918"/>
    </source>
</evidence>